<dbReference type="Proteomes" id="UP000327424">
    <property type="component" value="Chromosome"/>
</dbReference>
<sequence length="448" mass="51081">MNLISMKQGISSLLSGSVWQLILLSLVILLSMPLAQAQQVPASVYSRYITLTTAFAKMSAQDDKQKKAKAESNKILTDDITEFYQQQQDHSVERQLLASNLHLQVLLNKEGYTESYQVVSRLLNLPLELEQQLTFQQLAAQLAASANKTPDTNKKSWALVTQHLNAWFKLVDKLDDKQRQTYKITLDQQASNAALLAQAYYLQDKLTAALAPSKRAYKLAPKKESYLQLLLALLQRLEHRKQLNKHLQIAVVDFPESKDYWERLAYSYLSLEQNKAALSTLAITRNQGLLTAQGYRVLASLYLQQQQPRLAADVYIEGADKKLLLRDLAYFKGLSNAWLMARERSKALDVLAQAERAGIKFAKHDQQQAQLLYLEARWSEAELAYTDLLKDRDTKTADEKTLLITDKWRFLLAVSQIEQGKKVLAKDNLQLLQTQQYQSYSKGWLGQL</sequence>
<gene>
    <name evidence="1" type="ORF">FR932_20350</name>
</gene>
<evidence type="ECO:0000313" key="2">
    <source>
        <dbReference type="Proteomes" id="UP000327424"/>
    </source>
</evidence>
<dbReference type="AlphaFoldDB" id="A0A5J6WT65"/>
<dbReference type="EMBL" id="CP044399">
    <property type="protein sequence ID" value="QFI40000.1"/>
    <property type="molecule type" value="Genomic_DNA"/>
</dbReference>
<dbReference type="OrthoDB" id="5829198at2"/>
<proteinExistence type="predicted"/>
<organism evidence="1 2">
    <name type="scientific">Moritella marina ATCC 15381</name>
    <dbReference type="NCBI Taxonomy" id="1202962"/>
    <lineage>
        <taxon>Bacteria</taxon>
        <taxon>Pseudomonadati</taxon>
        <taxon>Pseudomonadota</taxon>
        <taxon>Gammaproteobacteria</taxon>
        <taxon>Alteromonadales</taxon>
        <taxon>Moritellaceae</taxon>
        <taxon>Moritella</taxon>
    </lineage>
</organism>
<dbReference type="InterPro" id="IPR011990">
    <property type="entry name" value="TPR-like_helical_dom_sf"/>
</dbReference>
<dbReference type="RefSeq" id="WP_019441394.1">
    <property type="nucleotide sequence ID" value="NZ_ALOE01000017.1"/>
</dbReference>
<protein>
    <recommendedName>
        <fullName evidence="3">Tetratricopeptide repeat protein</fullName>
    </recommendedName>
</protein>
<keyword evidence="2" id="KW-1185">Reference proteome</keyword>
<evidence type="ECO:0000313" key="1">
    <source>
        <dbReference type="EMBL" id="QFI40000.1"/>
    </source>
</evidence>
<reference evidence="1 2" key="1">
    <citation type="submission" date="2019-09" db="EMBL/GenBank/DDBJ databases">
        <title>Hybrid Assembly of the complete Genome of the Deep-Sea Bacterium Moritella marina from long Nanopore and Illumina reads.</title>
        <authorList>
            <person name="Magin S."/>
            <person name="Georgoulis A."/>
            <person name="Papadimitriou K."/>
            <person name="Iliakis G."/>
            <person name="Vorgias C.E."/>
        </authorList>
    </citation>
    <scope>NUCLEOTIDE SEQUENCE [LARGE SCALE GENOMIC DNA]</scope>
    <source>
        <strain evidence="1 2">MP-1</strain>
    </source>
</reference>
<dbReference type="KEGG" id="mmaa:FR932_20350"/>
<dbReference type="Gene3D" id="1.25.40.10">
    <property type="entry name" value="Tetratricopeptide repeat domain"/>
    <property type="match status" value="1"/>
</dbReference>
<name>A0A5J6WT65_MORMI</name>
<evidence type="ECO:0008006" key="3">
    <source>
        <dbReference type="Google" id="ProtNLM"/>
    </source>
</evidence>
<accession>A0A5J6WT65</accession>